<reference evidence="1" key="1">
    <citation type="submission" date="2019-07" db="EMBL/GenBank/DDBJ databases">
        <authorList>
            <person name="Dittberner H."/>
        </authorList>
    </citation>
    <scope>NUCLEOTIDE SEQUENCE [LARGE SCALE GENOMIC DNA]</scope>
</reference>
<dbReference type="OrthoDB" id="779516at2759"/>
<proteinExistence type="predicted"/>
<name>A0A565CLZ6_9BRAS</name>
<organism evidence="1 2">
    <name type="scientific">Arabis nemorensis</name>
    <dbReference type="NCBI Taxonomy" id="586526"/>
    <lineage>
        <taxon>Eukaryota</taxon>
        <taxon>Viridiplantae</taxon>
        <taxon>Streptophyta</taxon>
        <taxon>Embryophyta</taxon>
        <taxon>Tracheophyta</taxon>
        <taxon>Spermatophyta</taxon>
        <taxon>Magnoliopsida</taxon>
        <taxon>eudicotyledons</taxon>
        <taxon>Gunneridae</taxon>
        <taxon>Pentapetalae</taxon>
        <taxon>rosids</taxon>
        <taxon>malvids</taxon>
        <taxon>Brassicales</taxon>
        <taxon>Brassicaceae</taxon>
        <taxon>Arabideae</taxon>
        <taxon>Arabis</taxon>
    </lineage>
</organism>
<dbReference type="AlphaFoldDB" id="A0A565CLZ6"/>
<dbReference type="Proteomes" id="UP000489600">
    <property type="component" value="Unassembled WGS sequence"/>
</dbReference>
<comment type="caution">
    <text evidence="1">The sequence shown here is derived from an EMBL/GenBank/DDBJ whole genome shotgun (WGS) entry which is preliminary data.</text>
</comment>
<protein>
    <submittedName>
        <fullName evidence="1">Uncharacterized protein</fullName>
    </submittedName>
</protein>
<evidence type="ECO:0000313" key="2">
    <source>
        <dbReference type="Proteomes" id="UP000489600"/>
    </source>
</evidence>
<evidence type="ECO:0000313" key="1">
    <source>
        <dbReference type="EMBL" id="VVB14748.1"/>
    </source>
</evidence>
<gene>
    <name evidence="1" type="ORF">ANE_LOCUS25192</name>
</gene>
<sequence length="278" mass="31660">MIQPSYDETVEAINIDPTELKEIKVMVSQILKNTMRPKAHEEGTAPHEDVDQDFVGDFPACDLSEVSYIGSQYQNLGTRNHGPHYSPKERFYTNQNVSQETNTQPKQQFANGVQHTHATGFQGVESREISEEDFEPLINEFHYELDKFRKEIHTRMDILGHDINNKIEEISSHVKQIDLQIAYIAGTIGKLDGFLPGKVEVNPRSEHVKVMTLRSGTQLDEVLMPKETGDIVIEVLEEDKAPNAEPEVTRVYKPKIPFPSALKKPKKEKEQAKLKELL</sequence>
<dbReference type="EMBL" id="CABITT030000008">
    <property type="protein sequence ID" value="VVB14748.1"/>
    <property type="molecule type" value="Genomic_DNA"/>
</dbReference>
<accession>A0A565CLZ6</accession>
<keyword evidence="2" id="KW-1185">Reference proteome</keyword>